<dbReference type="PIRSF" id="PIRSF003073">
    <property type="entry name" value="DNAC_TnpB_IstB"/>
    <property type="match status" value="1"/>
</dbReference>
<dbReference type="PANTHER" id="PTHR30050">
    <property type="entry name" value="CHROMOSOMAL REPLICATION INITIATOR PROTEIN DNAA"/>
    <property type="match status" value="1"/>
</dbReference>
<evidence type="ECO:0000259" key="4">
    <source>
        <dbReference type="SMART" id="SM00382"/>
    </source>
</evidence>
<evidence type="ECO:0000313" key="5">
    <source>
        <dbReference type="EMBL" id="MDK4301710.1"/>
    </source>
</evidence>
<dbReference type="Proteomes" id="UP001243856">
    <property type="component" value="Unassembled WGS sequence"/>
</dbReference>
<dbReference type="InterPro" id="IPR003593">
    <property type="entry name" value="AAA+_ATPase"/>
</dbReference>
<accession>A0ABT7G4Q1</accession>
<dbReference type="EMBL" id="JASNVK010000028">
    <property type="protein sequence ID" value="MDK4301710.1"/>
    <property type="molecule type" value="Genomic_DNA"/>
</dbReference>
<evidence type="ECO:0000256" key="3">
    <source>
        <dbReference type="ARBA" id="ARBA00022840"/>
    </source>
</evidence>
<dbReference type="NCBIfam" id="NF005098">
    <property type="entry name" value="PRK06526.1"/>
    <property type="match status" value="1"/>
</dbReference>
<comment type="similarity">
    <text evidence="1">Belongs to the IS21/IS1162 putative ATP-binding protein family.</text>
</comment>
<dbReference type="Gene3D" id="3.40.50.300">
    <property type="entry name" value="P-loop containing nucleotide triphosphate hydrolases"/>
    <property type="match status" value="1"/>
</dbReference>
<dbReference type="NCBIfam" id="NF038214">
    <property type="entry name" value="IS21_help_AAA"/>
    <property type="match status" value="1"/>
</dbReference>
<reference evidence="5 6" key="1">
    <citation type="submission" date="2023-05" db="EMBL/GenBank/DDBJ databases">
        <title>Metabolic capabilities are highly conserved among human nasal-associated Corynebacterium species in pangenomic analyses.</title>
        <authorList>
            <person name="Tran T.H."/>
            <person name="Roberts A.Q."/>
            <person name="Escapa I.F."/>
            <person name="Gao W."/>
            <person name="Conlan S."/>
            <person name="Kong H."/>
            <person name="Segre J.A."/>
            <person name="Kelly M.S."/>
            <person name="Lemon K.P."/>
        </authorList>
    </citation>
    <scope>NUCLEOTIDE SEQUENCE [LARGE SCALE GENOMIC DNA]</scope>
    <source>
        <strain evidence="5 6">KPL2811</strain>
    </source>
</reference>
<dbReference type="Pfam" id="PF01695">
    <property type="entry name" value="IstB_IS21"/>
    <property type="match status" value="1"/>
</dbReference>
<sequence>MNKPKHTQIDSELAHLCQALKAPRIAASYAHTAQQARDGAWTFEEYLAAVLSTEQAARAESGAKIRIKRAGFPQVKTIDEFDFTAQPGLDRARIARLETSAWITQGDNVVFLGPPGTGKTHLAIGLSVIAARQGFRVLFDTAAGWVSQLTTAHSQGELTKFLKKLARYDLLVIDEVGYLPIEADAANLFFQLVSTRYEKASMVMTSNLTFSRWTECFGDAAIAAAMIDRIVHHAEIITHKGTSYRITGRDDLLPSVAAERNETLS</sequence>
<name>A0ABT7G4Q1_9CORY</name>
<proteinExistence type="inferred from homology"/>
<dbReference type="PANTHER" id="PTHR30050:SF4">
    <property type="entry name" value="ATP-BINDING PROTEIN RV3427C IN INSERTION SEQUENCE-RELATED"/>
    <property type="match status" value="1"/>
</dbReference>
<protein>
    <submittedName>
        <fullName evidence="5">IS21-like element helper ATPase IstB</fullName>
    </submittedName>
</protein>
<dbReference type="InterPro" id="IPR047661">
    <property type="entry name" value="IstB"/>
</dbReference>
<comment type="caution">
    <text evidence="5">The sequence shown here is derived from an EMBL/GenBank/DDBJ whole genome shotgun (WGS) entry which is preliminary data.</text>
</comment>
<keyword evidence="2" id="KW-0547">Nucleotide-binding</keyword>
<feature type="domain" description="AAA+ ATPase" evidence="4">
    <location>
        <begin position="105"/>
        <end position="238"/>
    </location>
</feature>
<dbReference type="InterPro" id="IPR027417">
    <property type="entry name" value="P-loop_NTPase"/>
</dbReference>
<organism evidence="5 6">
    <name type="scientific">Corynebacterium propinquum</name>
    <dbReference type="NCBI Taxonomy" id="43769"/>
    <lineage>
        <taxon>Bacteria</taxon>
        <taxon>Bacillati</taxon>
        <taxon>Actinomycetota</taxon>
        <taxon>Actinomycetes</taxon>
        <taxon>Mycobacteriales</taxon>
        <taxon>Corynebacteriaceae</taxon>
        <taxon>Corynebacterium</taxon>
    </lineage>
</organism>
<dbReference type="InterPro" id="IPR002611">
    <property type="entry name" value="IstB_ATP-bd"/>
</dbReference>
<evidence type="ECO:0000256" key="2">
    <source>
        <dbReference type="ARBA" id="ARBA00022741"/>
    </source>
</evidence>
<dbReference type="InterPro" id="IPR028350">
    <property type="entry name" value="DNAC/IstB-like"/>
</dbReference>
<keyword evidence="3" id="KW-0067">ATP-binding</keyword>
<dbReference type="RefSeq" id="WP_049150002.1">
    <property type="nucleotide sequence ID" value="NZ_CP100363.1"/>
</dbReference>
<keyword evidence="6" id="KW-1185">Reference proteome</keyword>
<evidence type="ECO:0000313" key="6">
    <source>
        <dbReference type="Proteomes" id="UP001243856"/>
    </source>
</evidence>
<dbReference type="SUPFAM" id="SSF52540">
    <property type="entry name" value="P-loop containing nucleoside triphosphate hydrolases"/>
    <property type="match status" value="1"/>
</dbReference>
<evidence type="ECO:0000256" key="1">
    <source>
        <dbReference type="ARBA" id="ARBA00008059"/>
    </source>
</evidence>
<dbReference type="SMART" id="SM00382">
    <property type="entry name" value="AAA"/>
    <property type="match status" value="1"/>
</dbReference>
<gene>
    <name evidence="5" type="primary">istB</name>
    <name evidence="5" type="ORF">QPX45_10810</name>
</gene>
<dbReference type="CDD" id="cd00009">
    <property type="entry name" value="AAA"/>
    <property type="match status" value="1"/>
</dbReference>